<dbReference type="CTD" id="20242218"/>
<name>V4AAM5_LOTGI</name>
<dbReference type="EMBL" id="KB200576">
    <property type="protein sequence ID" value="ESP01039.1"/>
    <property type="molecule type" value="Genomic_DNA"/>
</dbReference>
<dbReference type="InterPro" id="IPR029071">
    <property type="entry name" value="Ubiquitin-like_domsf"/>
</dbReference>
<dbReference type="SMART" id="SM00213">
    <property type="entry name" value="UBQ"/>
    <property type="match status" value="2"/>
</dbReference>
<dbReference type="AlphaFoldDB" id="V4AAM5"/>
<dbReference type="Proteomes" id="UP000030746">
    <property type="component" value="Unassembled WGS sequence"/>
</dbReference>
<accession>V4AAM5</accession>
<dbReference type="Pfam" id="PF00240">
    <property type="entry name" value="ubiquitin"/>
    <property type="match status" value="2"/>
</dbReference>
<dbReference type="RefSeq" id="XP_009048304.1">
    <property type="nucleotide sequence ID" value="XM_009050056.1"/>
</dbReference>
<evidence type="ECO:0000313" key="2">
    <source>
        <dbReference type="EMBL" id="ESP01039.1"/>
    </source>
</evidence>
<dbReference type="InterPro" id="IPR000626">
    <property type="entry name" value="Ubiquitin-like_dom"/>
</dbReference>
<dbReference type="PROSITE" id="PS50053">
    <property type="entry name" value="UBIQUITIN_2"/>
    <property type="match status" value="1"/>
</dbReference>
<evidence type="ECO:0000313" key="3">
    <source>
        <dbReference type="Proteomes" id="UP000030746"/>
    </source>
</evidence>
<dbReference type="SUPFAM" id="SSF54236">
    <property type="entry name" value="Ubiquitin-like"/>
    <property type="match status" value="2"/>
</dbReference>
<dbReference type="GeneID" id="20242218"/>
<sequence length="197" mass="23177">MGNCNCGLEDIPDPPNPPYNRRKYLVPAELEILRVSTRKVFTVFCNTFHKVEILKYMIYAETRIPPNNQKLLFNNEILYDHQILSACGVEDGYRIDLYELTSGLLRRKNSPNSHQNRGLLNPTVAVTVDWVNTGRNFVIYDWYSRDSILKLKFRIEEVTKLRPFRQTLKYEDIILPVKDSLFDYGVIHNCTIKLYER</sequence>
<evidence type="ECO:0000259" key="1">
    <source>
        <dbReference type="PROSITE" id="PS50053"/>
    </source>
</evidence>
<dbReference type="CDD" id="cd17039">
    <property type="entry name" value="Ubl_ubiquitin_like"/>
    <property type="match status" value="2"/>
</dbReference>
<dbReference type="Gene3D" id="3.10.20.90">
    <property type="entry name" value="Phosphatidylinositol 3-kinase Catalytic Subunit, Chain A, domain 1"/>
    <property type="match status" value="2"/>
</dbReference>
<dbReference type="OrthoDB" id="1047367at2759"/>
<keyword evidence="3" id="KW-1185">Reference proteome</keyword>
<gene>
    <name evidence="2" type="ORF">LOTGIDRAFT_172871</name>
</gene>
<dbReference type="KEGG" id="lgi:LOTGIDRAFT_172871"/>
<dbReference type="HOGENOM" id="CLU_1385597_0_0_1"/>
<feature type="domain" description="Ubiquitin-like" evidence="1">
    <location>
        <begin position="33"/>
        <end position="97"/>
    </location>
</feature>
<organism evidence="2 3">
    <name type="scientific">Lottia gigantea</name>
    <name type="common">Giant owl limpet</name>
    <dbReference type="NCBI Taxonomy" id="225164"/>
    <lineage>
        <taxon>Eukaryota</taxon>
        <taxon>Metazoa</taxon>
        <taxon>Spiralia</taxon>
        <taxon>Lophotrochozoa</taxon>
        <taxon>Mollusca</taxon>
        <taxon>Gastropoda</taxon>
        <taxon>Patellogastropoda</taxon>
        <taxon>Lottioidea</taxon>
        <taxon>Lottiidae</taxon>
        <taxon>Lottia</taxon>
    </lineage>
</organism>
<proteinExistence type="predicted"/>
<reference evidence="2 3" key="1">
    <citation type="journal article" date="2013" name="Nature">
        <title>Insights into bilaterian evolution from three spiralian genomes.</title>
        <authorList>
            <person name="Simakov O."/>
            <person name="Marletaz F."/>
            <person name="Cho S.J."/>
            <person name="Edsinger-Gonzales E."/>
            <person name="Havlak P."/>
            <person name="Hellsten U."/>
            <person name="Kuo D.H."/>
            <person name="Larsson T."/>
            <person name="Lv J."/>
            <person name="Arendt D."/>
            <person name="Savage R."/>
            <person name="Osoegawa K."/>
            <person name="de Jong P."/>
            <person name="Grimwood J."/>
            <person name="Chapman J.A."/>
            <person name="Shapiro H."/>
            <person name="Aerts A."/>
            <person name="Otillar R.P."/>
            <person name="Terry A.Y."/>
            <person name="Boore J.L."/>
            <person name="Grigoriev I.V."/>
            <person name="Lindberg D.R."/>
            <person name="Seaver E.C."/>
            <person name="Weisblat D.A."/>
            <person name="Putnam N.H."/>
            <person name="Rokhsar D.S."/>
        </authorList>
    </citation>
    <scope>NUCLEOTIDE SEQUENCE [LARGE SCALE GENOMIC DNA]</scope>
</reference>
<protein>
    <recommendedName>
        <fullName evidence="1">Ubiquitin-like domain-containing protein</fullName>
    </recommendedName>
</protein>